<dbReference type="AlphaFoldDB" id="A0A081PD49"/>
<proteinExistence type="inferred from homology"/>
<keyword evidence="3" id="KW-1185">Reference proteome</keyword>
<dbReference type="Gene3D" id="1.10.10.10">
    <property type="entry name" value="Winged helix-like DNA-binding domain superfamily/Winged helix DNA-binding domain"/>
    <property type="match status" value="1"/>
</dbReference>
<evidence type="ECO:0000313" key="2">
    <source>
        <dbReference type="EMBL" id="KEQ28622.1"/>
    </source>
</evidence>
<evidence type="ECO:0000256" key="1">
    <source>
        <dbReference type="ARBA" id="ARBA00006479"/>
    </source>
</evidence>
<dbReference type="SUPFAM" id="SSF53067">
    <property type="entry name" value="Actin-like ATPase domain"/>
    <property type="match status" value="1"/>
</dbReference>
<dbReference type="InterPro" id="IPR000600">
    <property type="entry name" value="ROK"/>
</dbReference>
<comment type="caution">
    <text evidence="2">The sequence shown here is derived from an EMBL/GenBank/DDBJ whole genome shotgun (WGS) entry which is preliminary data.</text>
</comment>
<protein>
    <submittedName>
        <fullName evidence="2">ROK family transcriptional regulator</fullName>
    </submittedName>
</protein>
<organism evidence="2 3">
    <name type="scientific">Pedobacter antarcticus 4BY</name>
    <dbReference type="NCBI Taxonomy" id="1358423"/>
    <lineage>
        <taxon>Bacteria</taxon>
        <taxon>Pseudomonadati</taxon>
        <taxon>Bacteroidota</taxon>
        <taxon>Sphingobacteriia</taxon>
        <taxon>Sphingobacteriales</taxon>
        <taxon>Sphingobacteriaceae</taxon>
        <taxon>Pedobacter</taxon>
    </lineage>
</organism>
<dbReference type="InterPro" id="IPR043129">
    <property type="entry name" value="ATPase_NBD"/>
</dbReference>
<gene>
    <name evidence="2" type="ORF">N180_04290</name>
</gene>
<dbReference type="InterPro" id="IPR049874">
    <property type="entry name" value="ROK_cs"/>
</dbReference>
<sequence>MQSNPKGKIMLMNEEQLQEMSKTERKKYLYKLKLIRNIFDFGPQSNAELFTLLGISSPTSLALLSELQEENILEKKGKGASIGGRKPELFGLKDDTYYILSIDVERFKVRMAVLDNNCNYITGPVKHDITITPDLKSLDSLFEAIELLIKSAIFDHRKLIGIGMSMPGLVDSRAGKNYTYLIPGPEDNLQELMQRKLGYPVFIQNDVKSATIAECRYGLAYGKSDALLVLMDWGIGLGIIMDGKLRSGSKGFSGEIGHIPFVEDGKLCYCGKRGCLETVASGIALARMAKEGIQSGKSSILNQLSDQEIETIEPRIIIDAANKGDQYAINILSEVGVSLGRGIATLIQLFNPEVIILGGKIAAAKQYITIPILHSVNTYSMTAIRENTKVILSELGNDAGILGTVSMVIDKVLEMQIEMAGKS</sequence>
<dbReference type="eggNOG" id="COG1940">
    <property type="taxonomic scope" value="Bacteria"/>
</dbReference>
<dbReference type="InterPro" id="IPR036388">
    <property type="entry name" value="WH-like_DNA-bd_sf"/>
</dbReference>
<accession>A0A081PD49</accession>
<dbReference type="EMBL" id="JNFF01000110">
    <property type="protein sequence ID" value="KEQ28622.1"/>
    <property type="molecule type" value="Genomic_DNA"/>
</dbReference>
<name>A0A081PD49_9SPHI</name>
<evidence type="ECO:0000313" key="3">
    <source>
        <dbReference type="Proteomes" id="UP000028007"/>
    </source>
</evidence>
<dbReference type="Gene3D" id="3.30.420.40">
    <property type="match status" value="2"/>
</dbReference>
<dbReference type="PANTHER" id="PTHR18964:SF149">
    <property type="entry name" value="BIFUNCTIONAL UDP-N-ACETYLGLUCOSAMINE 2-EPIMERASE_N-ACETYLMANNOSAMINE KINASE"/>
    <property type="match status" value="1"/>
</dbReference>
<reference evidence="2 3" key="1">
    <citation type="journal article" date="1992" name="Int. J. Syst. Bacteriol.">
        <title>Sphingobacterium antarcticus sp. nov. a Psychrotrophic Bacterium from the Soils of Schirmacher Oasis, Antarctica.</title>
        <authorList>
            <person name="Shivaji S."/>
            <person name="Ray M.K."/>
            <person name="Rao N.S."/>
            <person name="Saiserr L."/>
            <person name="Jagannadham M.V."/>
            <person name="Kumar G.S."/>
            <person name="Reddy G."/>
            <person name="Bhargava P.M."/>
        </authorList>
    </citation>
    <scope>NUCLEOTIDE SEQUENCE [LARGE SCALE GENOMIC DNA]</scope>
    <source>
        <strain evidence="2 3">4BY</strain>
    </source>
</reference>
<dbReference type="Proteomes" id="UP000028007">
    <property type="component" value="Unassembled WGS sequence"/>
</dbReference>
<dbReference type="Pfam" id="PF00480">
    <property type="entry name" value="ROK"/>
    <property type="match status" value="1"/>
</dbReference>
<dbReference type="PROSITE" id="PS01125">
    <property type="entry name" value="ROK"/>
    <property type="match status" value="1"/>
</dbReference>
<dbReference type="PANTHER" id="PTHR18964">
    <property type="entry name" value="ROK (REPRESSOR, ORF, KINASE) FAMILY"/>
    <property type="match status" value="1"/>
</dbReference>
<comment type="similarity">
    <text evidence="1">Belongs to the ROK (NagC/XylR) family.</text>
</comment>